<protein>
    <submittedName>
        <fullName evidence="1">DNA-binding protein</fullName>
    </submittedName>
</protein>
<keyword evidence="1" id="KW-0238">DNA-binding</keyword>
<dbReference type="AlphaFoldDB" id="A0A7H0YGU4"/>
<dbReference type="Gene3D" id="1.25.40.10">
    <property type="entry name" value="Tetratricopeptide repeat domain"/>
    <property type="match status" value="1"/>
</dbReference>
<accession>A0A7H0YGU4</accession>
<dbReference type="SUPFAM" id="SSF48452">
    <property type="entry name" value="TPR-like"/>
    <property type="match status" value="1"/>
</dbReference>
<proteinExistence type="predicted"/>
<name>A0A7H0YGU4_9BACL</name>
<gene>
    <name evidence="1" type="ORF">IAQ67_25460</name>
</gene>
<dbReference type="EMBL" id="CP061172">
    <property type="protein sequence ID" value="QNR70302.1"/>
    <property type="molecule type" value="Genomic_DNA"/>
</dbReference>
<reference evidence="1 2" key="1">
    <citation type="submission" date="2020-09" db="EMBL/GenBank/DDBJ databases">
        <title>Characterization of Paenibacillus peoriae strain ZF390 with broad-spectrum antimicrobial activity as a potential biocontrol agent.</title>
        <authorList>
            <person name="Li L."/>
            <person name="Zhao Y."/>
            <person name="Li B."/>
            <person name="Xie X."/>
        </authorList>
    </citation>
    <scope>NUCLEOTIDE SEQUENCE [LARGE SCALE GENOMIC DNA]</scope>
    <source>
        <strain evidence="1 2">ZF390</strain>
    </source>
</reference>
<sequence>MENATTIRSEIEKELKLGGYTFNSFGQATGLNRGIFSAMLNGNPPKPISVRQMDLITKAFNYPEGWLYDLYVDECFYDGRPHWKRVKPFLIRCVEVGNLRCVEKVLSRLMEDLNHIPTIFTLAEELYEEGKLKEAIPFYECVIENEKYQHSERLAVSHYRIFSISVSESMGTNLEAALRFVPFRNRVPLEYHLDGLLKLSNLYFNLHQWKETERYADELRALATIVCKSRETNKKNVTLKTERHLVVYYGQGYLIKGNALEKQEKYEEAMKYISGYADLSWFEDLGEIGQKEVQKFTLWANANQLNLKILMGDTGSLPIYIQFLKNNPPEILLGLLTIVESANKHGFLIENILQQFSHELNSFNDELSMETSYYEPSFSYHTYADFCYQLTIYMFNNLSYENGIYYVLKCLRKCLQINNKEKFMICTAIFGKFRAQATKDQISEYESIMEEVLISANKKPEVHSNYRAI</sequence>
<organism evidence="1 2">
    <name type="scientific">Paenibacillus peoriae</name>
    <dbReference type="NCBI Taxonomy" id="59893"/>
    <lineage>
        <taxon>Bacteria</taxon>
        <taxon>Bacillati</taxon>
        <taxon>Bacillota</taxon>
        <taxon>Bacilli</taxon>
        <taxon>Bacillales</taxon>
        <taxon>Paenibacillaceae</taxon>
        <taxon>Paenibacillus</taxon>
    </lineage>
</organism>
<evidence type="ECO:0000313" key="2">
    <source>
        <dbReference type="Proteomes" id="UP000516384"/>
    </source>
</evidence>
<dbReference type="InterPro" id="IPR011990">
    <property type="entry name" value="TPR-like_helical_dom_sf"/>
</dbReference>
<dbReference type="Proteomes" id="UP000516384">
    <property type="component" value="Chromosome"/>
</dbReference>
<dbReference type="RefSeq" id="WP_190299631.1">
    <property type="nucleotide sequence ID" value="NZ_CP061172.1"/>
</dbReference>
<evidence type="ECO:0000313" key="1">
    <source>
        <dbReference type="EMBL" id="QNR70302.1"/>
    </source>
</evidence>
<dbReference type="GO" id="GO:0003677">
    <property type="term" value="F:DNA binding"/>
    <property type="evidence" value="ECO:0007669"/>
    <property type="project" value="UniProtKB-KW"/>
</dbReference>